<gene>
    <name evidence="9" type="ORF">E5L68_001090</name>
</gene>
<dbReference type="PANTHER" id="PTHR30619:SF1">
    <property type="entry name" value="RECOMBINATION PROTEIN 2"/>
    <property type="match status" value="1"/>
</dbReference>
<feature type="transmembrane region" description="Helical" evidence="6">
    <location>
        <begin position="395"/>
        <end position="416"/>
    </location>
</feature>
<organism evidence="9 10">
    <name type="scientific">Pedobacter helvus</name>
    <dbReference type="NCBI Taxonomy" id="2563444"/>
    <lineage>
        <taxon>Bacteria</taxon>
        <taxon>Pseudomonadati</taxon>
        <taxon>Bacteroidota</taxon>
        <taxon>Sphingobacteriia</taxon>
        <taxon>Sphingobacteriales</taxon>
        <taxon>Sphingobacteriaceae</taxon>
        <taxon>Pedobacter</taxon>
    </lineage>
</organism>
<evidence type="ECO:0000256" key="4">
    <source>
        <dbReference type="ARBA" id="ARBA00022989"/>
    </source>
</evidence>
<feature type="transmembrane region" description="Helical" evidence="6">
    <location>
        <begin position="7"/>
        <end position="26"/>
    </location>
</feature>
<dbReference type="Pfam" id="PF03772">
    <property type="entry name" value="Competence"/>
    <property type="match status" value="1"/>
</dbReference>
<feature type="domain" description="DUF4131" evidence="8">
    <location>
        <begin position="37"/>
        <end position="197"/>
    </location>
</feature>
<keyword evidence="10" id="KW-1185">Reference proteome</keyword>
<feature type="transmembrane region" description="Helical" evidence="6">
    <location>
        <begin position="298"/>
        <end position="322"/>
    </location>
</feature>
<dbReference type="InterPro" id="IPR025405">
    <property type="entry name" value="DUF4131"/>
</dbReference>
<feature type="domain" description="ComEC/Rec2-related protein" evidence="7">
    <location>
        <begin position="240"/>
        <end position="500"/>
    </location>
</feature>
<feature type="transmembrane region" description="Helical" evidence="6">
    <location>
        <begin position="32"/>
        <end position="53"/>
    </location>
</feature>
<evidence type="ECO:0000313" key="9">
    <source>
        <dbReference type="EMBL" id="MFN0289964.1"/>
    </source>
</evidence>
<feature type="transmembrane region" description="Helical" evidence="6">
    <location>
        <begin position="65"/>
        <end position="87"/>
    </location>
</feature>
<keyword evidence="2" id="KW-1003">Cell membrane</keyword>
<comment type="caution">
    <text evidence="9">The sequence shown here is derived from an EMBL/GenBank/DDBJ whole genome shotgun (WGS) entry which is preliminary data.</text>
</comment>
<evidence type="ECO:0000256" key="1">
    <source>
        <dbReference type="ARBA" id="ARBA00004651"/>
    </source>
</evidence>
<keyword evidence="4 6" id="KW-1133">Transmembrane helix</keyword>
<dbReference type="Proteomes" id="UP001517367">
    <property type="component" value="Unassembled WGS sequence"/>
</dbReference>
<proteinExistence type="predicted"/>
<dbReference type="Pfam" id="PF13567">
    <property type="entry name" value="DUF4131"/>
    <property type="match status" value="1"/>
</dbReference>
<keyword evidence="5 6" id="KW-0472">Membrane</keyword>
<accession>A0ABW9JEA2</accession>
<dbReference type="RefSeq" id="WP_138727564.1">
    <property type="nucleotide sequence ID" value="NZ_SRMP02000001.1"/>
</dbReference>
<evidence type="ECO:0000256" key="6">
    <source>
        <dbReference type="SAM" id="Phobius"/>
    </source>
</evidence>
<feature type="transmembrane region" description="Helical" evidence="6">
    <location>
        <begin position="262"/>
        <end position="286"/>
    </location>
</feature>
<protein>
    <submittedName>
        <fullName evidence="9">ComEC/Rec2 family competence protein</fullName>
    </submittedName>
</protein>
<evidence type="ECO:0000313" key="10">
    <source>
        <dbReference type="Proteomes" id="UP001517367"/>
    </source>
</evidence>
<comment type="subcellular location">
    <subcellularLocation>
        <location evidence="1">Cell membrane</location>
        <topology evidence="1">Multi-pass membrane protein</topology>
    </subcellularLocation>
</comment>
<dbReference type="NCBIfam" id="TIGR00360">
    <property type="entry name" value="ComEC_N-term"/>
    <property type="match status" value="1"/>
</dbReference>
<feature type="transmembrane region" description="Helical" evidence="6">
    <location>
        <begin position="342"/>
        <end position="375"/>
    </location>
</feature>
<evidence type="ECO:0000259" key="8">
    <source>
        <dbReference type="Pfam" id="PF13567"/>
    </source>
</evidence>
<feature type="transmembrane region" description="Helical" evidence="6">
    <location>
        <begin position="422"/>
        <end position="444"/>
    </location>
</feature>
<dbReference type="InterPro" id="IPR004477">
    <property type="entry name" value="ComEC_N"/>
</dbReference>
<evidence type="ECO:0000256" key="3">
    <source>
        <dbReference type="ARBA" id="ARBA00022692"/>
    </source>
</evidence>
<sequence length="695" mass="81118">MIFRAEIVFVKILLPLIFGIILGYYFQNEQLLGVTITTLSCLLLIASLINIFYKKIKGWKYKKTIASFYYLIFFILGIFLTLFHTHFLSKDYFAKKQYHQLKVWVNSEPEQTNDIVRFEVVVTNGYLNNSEEKCTGNLLIALKVDSLTPIHLNYGDELMILANYLPVEPPYNPAEFNFKRWLASKNIYHQSFIRQDELAKLRTNQGNPIIKYALEIRQKQVDTYRKLIKNDEAFAVACTLILGYRADLSNETLAAYSKTGTIHALSVSGMHVGIIYIMLNWLLSFLDRKYWGKLTKTLLICLLVWCYALITGFSPSVLRSAVMLSVYVLSKQYKRGTNSYNVLSFTAISLLVINPFVIWHVGFQLSFLAVIGLIYYQPKIYQWWYLKNKWLDKLWSVTAMSLAAQLATLPLSIYYFHQFPVYFVFSNLFIFIPIILLMYGGIALLIIKNHLLAIAFEWLITFINNGLKWISSLPYAGITEIWLNKWQLLLFFVFVILLTVGFSYYKKKYLFSGLMLLLIIQLTFAYQKITATQQEELLLFSLRKNFAAAFIKGNKTVLLTDLNANDRNFEFFVKPALDQKRINNIQFVSWNDNFQDHQFIKKDHQINYRGKTFLLMDEKFDYKKLSQNHRFDFVWMHNSPKQNLATLREEIDFSNLIVDASNKDYLIAKFEGQADSLKITTHVLKKQQAITLNLN</sequence>
<evidence type="ECO:0000259" key="7">
    <source>
        <dbReference type="Pfam" id="PF03772"/>
    </source>
</evidence>
<name>A0ABW9JEA2_9SPHI</name>
<reference evidence="9 10" key="1">
    <citation type="submission" date="2024-12" db="EMBL/GenBank/DDBJ databases">
        <authorList>
            <person name="Hu S."/>
        </authorList>
    </citation>
    <scope>NUCLEOTIDE SEQUENCE [LARGE SCALE GENOMIC DNA]</scope>
    <source>
        <strain evidence="9 10">P-25</strain>
    </source>
</reference>
<dbReference type="InterPro" id="IPR052159">
    <property type="entry name" value="Competence_DNA_uptake"/>
</dbReference>
<feature type="transmembrane region" description="Helical" evidence="6">
    <location>
        <begin position="509"/>
        <end position="526"/>
    </location>
</feature>
<evidence type="ECO:0000256" key="5">
    <source>
        <dbReference type="ARBA" id="ARBA00023136"/>
    </source>
</evidence>
<dbReference type="EMBL" id="SRMP02000001">
    <property type="protein sequence ID" value="MFN0289964.1"/>
    <property type="molecule type" value="Genomic_DNA"/>
</dbReference>
<evidence type="ECO:0000256" key="2">
    <source>
        <dbReference type="ARBA" id="ARBA00022475"/>
    </source>
</evidence>
<dbReference type="PANTHER" id="PTHR30619">
    <property type="entry name" value="DNA INTERNALIZATION/COMPETENCE PROTEIN COMEC/REC2"/>
    <property type="match status" value="1"/>
</dbReference>
<keyword evidence="3 6" id="KW-0812">Transmembrane</keyword>
<feature type="transmembrane region" description="Helical" evidence="6">
    <location>
        <begin position="451"/>
        <end position="470"/>
    </location>
</feature>
<feature type="transmembrane region" description="Helical" evidence="6">
    <location>
        <begin position="482"/>
        <end position="502"/>
    </location>
</feature>